<comment type="pathway">
    <text evidence="1">Lipid metabolism; fatty acid beta-oxidation.</text>
</comment>
<dbReference type="GO" id="GO:0007274">
    <property type="term" value="P:neuromuscular synaptic transmission"/>
    <property type="evidence" value="ECO:0007669"/>
    <property type="project" value="TreeGrafter"/>
</dbReference>
<dbReference type="Pfam" id="PF00755">
    <property type="entry name" value="Carn_acyltransf"/>
    <property type="match status" value="1"/>
</dbReference>
<dbReference type="OrthoDB" id="240216at2759"/>
<dbReference type="Proteomes" id="UP000299102">
    <property type="component" value="Unassembled WGS sequence"/>
</dbReference>
<dbReference type="InterPro" id="IPR042572">
    <property type="entry name" value="Carn_acyl_trans_N"/>
</dbReference>
<dbReference type="GO" id="GO:0008292">
    <property type="term" value="P:acetylcholine biosynthetic process"/>
    <property type="evidence" value="ECO:0007669"/>
    <property type="project" value="TreeGrafter"/>
</dbReference>
<reference evidence="5 6" key="1">
    <citation type="journal article" date="2019" name="Commun. Biol.">
        <title>The bagworm genome reveals a unique fibroin gene that provides high tensile strength.</title>
        <authorList>
            <person name="Kono N."/>
            <person name="Nakamura H."/>
            <person name="Ohtoshi R."/>
            <person name="Tomita M."/>
            <person name="Numata K."/>
            <person name="Arakawa K."/>
        </authorList>
    </citation>
    <scope>NUCLEOTIDE SEQUENCE [LARGE SCALE GENOMIC DNA]</scope>
</reference>
<name>A0A4C1YFU0_EUMVA</name>
<dbReference type="GO" id="GO:0004102">
    <property type="term" value="F:choline O-acetyltransferase activity"/>
    <property type="evidence" value="ECO:0007669"/>
    <property type="project" value="TreeGrafter"/>
</dbReference>
<sequence>MGSGKRAAKRPPAGAKFLDGPMKFQVTCTTRNVKLLILNAWGESLLALPRRWLGAAAGSRDTDDPRSVQLPKLPLPPLQATLDTYLELATAIVAPSRLERTRALVKAFAAADGPGPQLQAILEDRRERMDNWITDWWLEDMYLKVRLPLTINSNPGMVFPKRRFAKMEEVADLGALFIDDLLDYKEMLDRGELPLERATSREKGQPLCMEQFYRLLGVCRVPELGKDRLELPPINDEPIESSEELVIVACRNYSNTRSSRQVPWTGETRTREVHFSTLYVYGGMDNKIDDCEMKKNRRLDMNGGECMNETEWKGSGRVIEHGSFETYWGNVDQSQRGS</sequence>
<organism evidence="5 6">
    <name type="scientific">Eumeta variegata</name>
    <name type="common">Bagworm moth</name>
    <name type="synonym">Eumeta japonica</name>
    <dbReference type="NCBI Taxonomy" id="151549"/>
    <lineage>
        <taxon>Eukaryota</taxon>
        <taxon>Metazoa</taxon>
        <taxon>Ecdysozoa</taxon>
        <taxon>Arthropoda</taxon>
        <taxon>Hexapoda</taxon>
        <taxon>Insecta</taxon>
        <taxon>Pterygota</taxon>
        <taxon>Neoptera</taxon>
        <taxon>Endopterygota</taxon>
        <taxon>Lepidoptera</taxon>
        <taxon>Glossata</taxon>
        <taxon>Ditrysia</taxon>
        <taxon>Tineoidea</taxon>
        <taxon>Psychidae</taxon>
        <taxon>Oiketicinae</taxon>
        <taxon>Eumeta</taxon>
    </lineage>
</organism>
<proteinExistence type="predicted"/>
<dbReference type="PANTHER" id="PTHR22589">
    <property type="entry name" value="CARNITINE O-ACYLTRANSFERASE"/>
    <property type="match status" value="1"/>
</dbReference>
<feature type="domain" description="Choline/carnitine acyltransferase" evidence="4">
    <location>
        <begin position="73"/>
        <end position="252"/>
    </location>
</feature>
<dbReference type="InterPro" id="IPR039551">
    <property type="entry name" value="Cho/carn_acyl_trans"/>
</dbReference>
<keyword evidence="6" id="KW-1185">Reference proteome</keyword>
<comment type="caution">
    <text evidence="5">The sequence shown here is derived from an EMBL/GenBank/DDBJ whole genome shotgun (WGS) entry which is preliminary data.</text>
</comment>
<evidence type="ECO:0000256" key="2">
    <source>
        <dbReference type="ARBA" id="ARBA00023315"/>
    </source>
</evidence>
<keyword evidence="2" id="KW-0012">Acyltransferase</keyword>
<gene>
    <name evidence="5" type="primary">ChAT</name>
    <name evidence="5" type="ORF">EVAR_54250_1</name>
</gene>
<dbReference type="InterPro" id="IPR000542">
    <property type="entry name" value="Carn_acyl_trans"/>
</dbReference>
<dbReference type="GO" id="GO:0005737">
    <property type="term" value="C:cytoplasm"/>
    <property type="evidence" value="ECO:0007669"/>
    <property type="project" value="TreeGrafter"/>
</dbReference>
<dbReference type="AlphaFoldDB" id="A0A4C1YFU0"/>
<evidence type="ECO:0000259" key="4">
    <source>
        <dbReference type="Pfam" id="PF00755"/>
    </source>
</evidence>
<comment type="catalytic activity">
    <reaction evidence="3">
        <text>4,8-dimethylnonanoyl-CoA + (R)-carnitine = O-4,8-dimethylnonanoyl-(R)-carnitine + CoA</text>
        <dbReference type="Rhea" id="RHEA:44860"/>
        <dbReference type="ChEBI" id="CHEBI:16347"/>
        <dbReference type="ChEBI" id="CHEBI:57287"/>
        <dbReference type="ChEBI" id="CHEBI:77061"/>
        <dbReference type="ChEBI" id="CHEBI:84654"/>
    </reaction>
</comment>
<evidence type="ECO:0000256" key="3">
    <source>
        <dbReference type="ARBA" id="ARBA00048999"/>
    </source>
</evidence>
<dbReference type="SUPFAM" id="SSF52777">
    <property type="entry name" value="CoA-dependent acyltransferases"/>
    <property type="match status" value="1"/>
</dbReference>
<evidence type="ECO:0000313" key="6">
    <source>
        <dbReference type="Proteomes" id="UP000299102"/>
    </source>
</evidence>
<dbReference type="Gene3D" id="1.10.275.20">
    <property type="entry name" value="Choline/Carnitine o-acyltransferase"/>
    <property type="match status" value="1"/>
</dbReference>
<dbReference type="STRING" id="151549.A0A4C1YFU0"/>
<evidence type="ECO:0000256" key="1">
    <source>
        <dbReference type="ARBA" id="ARBA00005005"/>
    </source>
</evidence>
<dbReference type="GO" id="GO:0006635">
    <property type="term" value="P:fatty acid beta-oxidation"/>
    <property type="evidence" value="ECO:0007669"/>
    <property type="project" value="UniProtKB-UniPathway"/>
</dbReference>
<dbReference type="UniPathway" id="UPA00659"/>
<dbReference type="GO" id="GO:0043005">
    <property type="term" value="C:neuron projection"/>
    <property type="evidence" value="ECO:0007669"/>
    <property type="project" value="TreeGrafter"/>
</dbReference>
<evidence type="ECO:0000313" key="5">
    <source>
        <dbReference type="EMBL" id="GBP74928.1"/>
    </source>
</evidence>
<dbReference type="EMBL" id="BGZK01001229">
    <property type="protein sequence ID" value="GBP74928.1"/>
    <property type="molecule type" value="Genomic_DNA"/>
</dbReference>
<dbReference type="PANTHER" id="PTHR22589:SF14">
    <property type="entry name" value="CHOLINE O-ACETYLTRANSFERASE"/>
    <property type="match status" value="1"/>
</dbReference>
<dbReference type="PROSITE" id="PS00439">
    <property type="entry name" value="ACYLTRANSF_C_1"/>
    <property type="match status" value="1"/>
</dbReference>
<keyword evidence="5" id="KW-0808">Transferase</keyword>
<protein>
    <submittedName>
        <fullName evidence="5">Choline O-acetyltransferase</fullName>
    </submittedName>
</protein>
<dbReference type="GO" id="GO:0045202">
    <property type="term" value="C:synapse"/>
    <property type="evidence" value="ECO:0007669"/>
    <property type="project" value="GOC"/>
</dbReference>
<dbReference type="Gene3D" id="3.30.559.70">
    <property type="entry name" value="Choline/Carnitine o-acyltransferase, domain 2"/>
    <property type="match status" value="1"/>
</dbReference>
<accession>A0A4C1YFU0</accession>
<dbReference type="InterPro" id="IPR042231">
    <property type="entry name" value="Cho/carn_acyl_trans_2"/>
</dbReference>